<dbReference type="GO" id="GO:0005886">
    <property type="term" value="C:plasma membrane"/>
    <property type="evidence" value="ECO:0007669"/>
    <property type="project" value="UniProtKB-SubCell"/>
</dbReference>
<feature type="transmembrane region" description="Helical" evidence="7">
    <location>
        <begin position="190"/>
        <end position="210"/>
    </location>
</feature>
<dbReference type="GO" id="GO:0070069">
    <property type="term" value="C:cytochrome complex"/>
    <property type="evidence" value="ECO:0007669"/>
    <property type="project" value="TreeGrafter"/>
</dbReference>
<evidence type="ECO:0000313" key="9">
    <source>
        <dbReference type="Proteomes" id="UP000235616"/>
    </source>
</evidence>
<keyword evidence="9" id="KW-1185">Reference proteome</keyword>
<comment type="caution">
    <text evidence="8">The sequence shown here is derived from an EMBL/GenBank/DDBJ whole genome shotgun (WGS) entry which is preliminary data.</text>
</comment>
<evidence type="ECO:0000256" key="2">
    <source>
        <dbReference type="ARBA" id="ARBA00007543"/>
    </source>
</evidence>
<dbReference type="PIRSF" id="PIRSF000267">
    <property type="entry name" value="Cyt_oxidse_sub2"/>
    <property type="match status" value="1"/>
</dbReference>
<comment type="subcellular location">
    <subcellularLocation>
        <location evidence="1">Cell membrane</location>
        <topology evidence="1">Multi-pass membrane protein</topology>
    </subcellularLocation>
</comment>
<evidence type="ECO:0000256" key="6">
    <source>
        <dbReference type="ARBA" id="ARBA00023136"/>
    </source>
</evidence>
<feature type="transmembrane region" description="Helical" evidence="7">
    <location>
        <begin position="6"/>
        <end position="35"/>
    </location>
</feature>
<dbReference type="PANTHER" id="PTHR43141:SF4">
    <property type="entry name" value="CYTOCHROME BD2 SUBUNIT II"/>
    <property type="match status" value="1"/>
</dbReference>
<keyword evidence="3" id="KW-1003">Cell membrane</keyword>
<accession>A0A2N7VCS3</accession>
<protein>
    <submittedName>
        <fullName evidence="8">Cytochrome d ubiquinol oxidase subunit II</fullName>
    </submittedName>
</protein>
<evidence type="ECO:0000256" key="1">
    <source>
        <dbReference type="ARBA" id="ARBA00004651"/>
    </source>
</evidence>
<feature type="transmembrane region" description="Helical" evidence="7">
    <location>
        <begin position="256"/>
        <end position="278"/>
    </location>
</feature>
<dbReference type="Proteomes" id="UP000235616">
    <property type="component" value="Unassembled WGS sequence"/>
</dbReference>
<keyword evidence="6 7" id="KW-0472">Membrane</keyword>
<gene>
    <name evidence="8" type="primary">cydB</name>
    <name evidence="8" type="ORF">C0Z18_29100</name>
</gene>
<dbReference type="RefSeq" id="WP_102648910.1">
    <property type="nucleotide sequence ID" value="NZ_PNYA01000037.1"/>
</dbReference>
<dbReference type="AlphaFoldDB" id="A0A2N7VCS3"/>
<name>A0A2N7VCS3_9BURK</name>
<feature type="transmembrane region" description="Helical" evidence="7">
    <location>
        <begin position="111"/>
        <end position="135"/>
    </location>
</feature>
<dbReference type="EMBL" id="PNYA01000037">
    <property type="protein sequence ID" value="PMS14962.1"/>
    <property type="molecule type" value="Genomic_DNA"/>
</dbReference>
<dbReference type="NCBIfam" id="TIGR00203">
    <property type="entry name" value="cydB"/>
    <property type="match status" value="1"/>
</dbReference>
<sequence length="333" mass="36665">MDFTVVWAAIIALGLLLYVVLDGFDLGIGIVFPLFPDERERDLMMNTVAPVWDGNETWLVLGGAALFGAFPIVYATVLSALYLPLVAMLACLILRGVSFEIRGKASRTKHLWDLAFIGGSTGAAFFQGVSLGAFVQGIPLANGEFAGDAFGWLTPFALLTGLGVVATYALLGCCWLVAKTEGDIQRRLHRLVWPLTLVLVAFIAAVSIWTPLQEPGVAARWFSAQWFYRMLPAPFLVALCAYFMRRAARERHHTRPFLLAMGFVVLGYAGLLATLWPYAIPSSVTLWEAAAPERTLTFTLTGAVVILPIILAYTMLGYWVFRGKVRHGEHHYH</sequence>
<proteinExistence type="inferred from homology"/>
<keyword evidence="4 7" id="KW-0812">Transmembrane</keyword>
<dbReference type="Pfam" id="PF02322">
    <property type="entry name" value="Cyt_bd_oxida_II"/>
    <property type="match status" value="1"/>
</dbReference>
<feature type="transmembrane region" description="Helical" evidence="7">
    <location>
        <begin position="298"/>
        <end position="321"/>
    </location>
</feature>
<evidence type="ECO:0000256" key="5">
    <source>
        <dbReference type="ARBA" id="ARBA00022989"/>
    </source>
</evidence>
<reference evidence="8 9" key="1">
    <citation type="submission" date="2018-01" db="EMBL/GenBank/DDBJ databases">
        <title>Whole genome analyses suggest that Burkholderia sensu lato contains two further novel genera in the rhizoxinica-symbiotica group Mycetohabitans gen. nov., and Trinickia gen. nov.: implications for the evolution of diazotrophy and nodulation in the Burkholderiaceae.</title>
        <authorList>
            <person name="Estrada-de los Santos P."/>
            <person name="Palmer M."/>
            <person name="Chavez-Ramirez B."/>
            <person name="Beukes C."/>
            <person name="Steenkamp E.T."/>
            <person name="Hirsch A.M."/>
            <person name="Manyaka P."/>
            <person name="Maluk M."/>
            <person name="Lafos M."/>
            <person name="Crook M."/>
            <person name="Gross E."/>
            <person name="Simon M.F."/>
            <person name="Bueno dos Reis Junior F."/>
            <person name="Poole P.S."/>
            <person name="Venter S.N."/>
            <person name="James E.K."/>
        </authorList>
    </citation>
    <scope>NUCLEOTIDE SEQUENCE [LARGE SCALE GENOMIC DNA]</scope>
    <source>
        <strain evidence="8 9">GIMN1.004</strain>
    </source>
</reference>
<organism evidence="8 9">
    <name type="scientific">Trinickia dabaoshanensis</name>
    <dbReference type="NCBI Taxonomy" id="564714"/>
    <lineage>
        <taxon>Bacteria</taxon>
        <taxon>Pseudomonadati</taxon>
        <taxon>Pseudomonadota</taxon>
        <taxon>Betaproteobacteria</taxon>
        <taxon>Burkholderiales</taxon>
        <taxon>Burkholderiaceae</taxon>
        <taxon>Trinickia</taxon>
    </lineage>
</organism>
<evidence type="ECO:0000256" key="4">
    <source>
        <dbReference type="ARBA" id="ARBA00022692"/>
    </source>
</evidence>
<dbReference type="PANTHER" id="PTHR43141">
    <property type="entry name" value="CYTOCHROME BD2 SUBUNIT II"/>
    <property type="match status" value="1"/>
</dbReference>
<feature type="transmembrane region" description="Helical" evidence="7">
    <location>
        <begin position="226"/>
        <end position="244"/>
    </location>
</feature>
<comment type="similarity">
    <text evidence="2">Belongs to the cytochrome ubiquinol oxidase subunit 2 family.</text>
</comment>
<dbReference type="GO" id="GO:0009055">
    <property type="term" value="F:electron transfer activity"/>
    <property type="evidence" value="ECO:0007669"/>
    <property type="project" value="TreeGrafter"/>
</dbReference>
<dbReference type="GO" id="GO:0019646">
    <property type="term" value="P:aerobic electron transport chain"/>
    <property type="evidence" value="ECO:0007669"/>
    <property type="project" value="TreeGrafter"/>
</dbReference>
<evidence type="ECO:0000256" key="7">
    <source>
        <dbReference type="SAM" id="Phobius"/>
    </source>
</evidence>
<dbReference type="OrthoDB" id="9776710at2"/>
<dbReference type="InterPro" id="IPR003317">
    <property type="entry name" value="Cyt-d_oxidase_su2"/>
</dbReference>
<keyword evidence="5 7" id="KW-1133">Transmembrane helix</keyword>
<feature type="transmembrane region" description="Helical" evidence="7">
    <location>
        <begin position="155"/>
        <end position="178"/>
    </location>
</feature>
<evidence type="ECO:0000256" key="3">
    <source>
        <dbReference type="ARBA" id="ARBA00022475"/>
    </source>
</evidence>
<dbReference type="GO" id="GO:0016682">
    <property type="term" value="F:oxidoreductase activity, acting on diphenols and related substances as donors, oxygen as acceptor"/>
    <property type="evidence" value="ECO:0007669"/>
    <property type="project" value="TreeGrafter"/>
</dbReference>
<feature type="transmembrane region" description="Helical" evidence="7">
    <location>
        <begin position="81"/>
        <end position="99"/>
    </location>
</feature>
<evidence type="ECO:0000313" key="8">
    <source>
        <dbReference type="EMBL" id="PMS14962.1"/>
    </source>
</evidence>